<evidence type="ECO:0000313" key="2">
    <source>
        <dbReference type="EMBL" id="MBU9722410.1"/>
    </source>
</evidence>
<evidence type="ECO:0000313" key="3">
    <source>
        <dbReference type="Proteomes" id="UP000790580"/>
    </source>
</evidence>
<dbReference type="Proteomes" id="UP000790580">
    <property type="component" value="Unassembled WGS sequence"/>
</dbReference>
<proteinExistence type="predicted"/>
<protein>
    <submittedName>
        <fullName evidence="2">Uncharacterized protein</fullName>
    </submittedName>
</protein>
<feature type="region of interest" description="Disordered" evidence="1">
    <location>
        <begin position="39"/>
        <end position="70"/>
    </location>
</feature>
<dbReference type="EMBL" id="JAHQCR010000052">
    <property type="protein sequence ID" value="MBU9722410.1"/>
    <property type="molecule type" value="Genomic_DNA"/>
</dbReference>
<feature type="compositionally biased region" description="Basic and acidic residues" evidence="1">
    <location>
        <begin position="39"/>
        <end position="52"/>
    </location>
</feature>
<keyword evidence="3" id="KW-1185">Reference proteome</keyword>
<comment type="caution">
    <text evidence="2">The sequence shown here is derived from an EMBL/GenBank/DDBJ whole genome shotgun (WGS) entry which is preliminary data.</text>
</comment>
<organism evidence="2 3">
    <name type="scientific">Evansella alkalicola</name>
    <dbReference type="NCBI Taxonomy" id="745819"/>
    <lineage>
        <taxon>Bacteria</taxon>
        <taxon>Bacillati</taxon>
        <taxon>Bacillota</taxon>
        <taxon>Bacilli</taxon>
        <taxon>Bacillales</taxon>
        <taxon>Bacillaceae</taxon>
        <taxon>Evansella</taxon>
    </lineage>
</organism>
<sequence>MSWLSGMVGKPFLFCGSNQKAWLEGGDGLRTKGKRMKLEMSADGGSADKRPANEGGNVRRIKVSGQMTSE</sequence>
<gene>
    <name evidence="2" type="ORF">KS407_13305</name>
</gene>
<reference evidence="2 3" key="1">
    <citation type="submission" date="2021-06" db="EMBL/GenBank/DDBJ databases">
        <title>Bacillus sp. RD4P76, an endophyte from a halophyte.</title>
        <authorList>
            <person name="Sun J.-Q."/>
        </authorList>
    </citation>
    <scope>NUCLEOTIDE SEQUENCE [LARGE SCALE GENOMIC DNA]</scope>
    <source>
        <strain evidence="2 3">JCM 17098</strain>
    </source>
</reference>
<accession>A0ABS6JVJ1</accession>
<dbReference type="RefSeq" id="WP_088073736.1">
    <property type="nucleotide sequence ID" value="NZ_JAHQCR010000052.1"/>
</dbReference>
<name>A0ABS6JVJ1_9BACI</name>
<evidence type="ECO:0000256" key="1">
    <source>
        <dbReference type="SAM" id="MobiDB-lite"/>
    </source>
</evidence>